<keyword evidence="11 16" id="KW-0274">FAD</keyword>
<evidence type="ECO:0000256" key="9">
    <source>
        <dbReference type="ARBA" id="ARBA00022630"/>
    </source>
</evidence>
<reference evidence="21" key="1">
    <citation type="journal article" date="2017" name="bioRxiv">
        <title>Comparative analysis of the genomes of Stylophora pistillata and Acropora digitifera provides evidence for extensive differences between species of corals.</title>
        <authorList>
            <person name="Voolstra C.R."/>
            <person name="Li Y."/>
            <person name="Liew Y.J."/>
            <person name="Baumgarten S."/>
            <person name="Zoccola D."/>
            <person name="Flot J.-F."/>
            <person name="Tambutte S."/>
            <person name="Allemand D."/>
            <person name="Aranda M."/>
        </authorList>
    </citation>
    <scope>NUCLEOTIDE SEQUENCE [LARGE SCALE GENOMIC DNA]</scope>
</reference>
<dbReference type="STRING" id="50429.A0A2B4RMC6"/>
<dbReference type="Pfam" id="PF02913">
    <property type="entry name" value="FAD-oxidase_C"/>
    <property type="match status" value="1"/>
</dbReference>
<dbReference type="InterPro" id="IPR025650">
    <property type="entry name" value="Alkyl-DHAP_Synthase"/>
</dbReference>
<dbReference type="Gene3D" id="3.30.300.330">
    <property type="match status" value="1"/>
</dbReference>
<dbReference type="GO" id="GO:0008609">
    <property type="term" value="F:alkylglycerone-phosphate synthase activity"/>
    <property type="evidence" value="ECO:0007669"/>
    <property type="project" value="UniProtKB-EC"/>
</dbReference>
<accession>A0A2B4RMC6</accession>
<feature type="site" description="Important for enzyme activity" evidence="17">
    <location>
        <position position="377"/>
    </location>
</feature>
<dbReference type="EMBL" id="LSMT01000438">
    <property type="protein sequence ID" value="PFX17973.1"/>
    <property type="molecule type" value="Genomic_DNA"/>
</dbReference>
<evidence type="ECO:0000256" key="10">
    <source>
        <dbReference type="ARBA" id="ARBA00022679"/>
    </source>
</evidence>
<keyword evidence="12 18" id="KW-0443">Lipid metabolism</keyword>
<dbReference type="InterPro" id="IPR036318">
    <property type="entry name" value="FAD-bd_PCMH-like_sf"/>
</dbReference>
<dbReference type="InterPro" id="IPR006094">
    <property type="entry name" value="Oxid_FAD_bind_N"/>
</dbReference>
<dbReference type="UniPathway" id="UPA00781"/>
<evidence type="ECO:0000256" key="18">
    <source>
        <dbReference type="RuleBase" id="RU363113"/>
    </source>
</evidence>
<dbReference type="Gene3D" id="3.30.43.10">
    <property type="entry name" value="Uridine Diphospho-n-acetylenolpyruvylglucosamine Reductase, domain 2"/>
    <property type="match status" value="1"/>
</dbReference>
<feature type="binding site" evidence="16">
    <location>
        <begin position="274"/>
        <end position="277"/>
    </location>
    <ligand>
        <name>FAD</name>
        <dbReference type="ChEBI" id="CHEBI:57692"/>
    </ligand>
</feature>
<keyword evidence="8 18" id="KW-0444">Lipid biosynthesis</keyword>
<dbReference type="Gene3D" id="3.30.160.650">
    <property type="match status" value="1"/>
</dbReference>
<dbReference type="AlphaFoldDB" id="A0A2B4RMC6"/>
<evidence type="ECO:0000256" key="3">
    <source>
        <dbReference type="ARBA" id="ARBA00004670"/>
    </source>
</evidence>
<protein>
    <recommendedName>
        <fullName evidence="7 18">Alkylglycerone-phosphate synthase</fullName>
        <shortName evidence="18">Alkyl-DHAP synthase</shortName>
        <ecNumber evidence="7 18">2.5.1.26</ecNumber>
    </recommendedName>
</protein>
<organism evidence="20 21">
    <name type="scientific">Stylophora pistillata</name>
    <name type="common">Smooth cauliflower coral</name>
    <dbReference type="NCBI Taxonomy" id="50429"/>
    <lineage>
        <taxon>Eukaryota</taxon>
        <taxon>Metazoa</taxon>
        <taxon>Cnidaria</taxon>
        <taxon>Anthozoa</taxon>
        <taxon>Hexacorallia</taxon>
        <taxon>Scleractinia</taxon>
        <taxon>Astrocoeniina</taxon>
        <taxon>Pocilloporidae</taxon>
        <taxon>Stylophora</taxon>
    </lineage>
</organism>
<dbReference type="Gene3D" id="3.30.465.10">
    <property type="match status" value="1"/>
</dbReference>
<evidence type="ECO:0000256" key="4">
    <source>
        <dbReference type="ARBA" id="ARBA00005189"/>
    </source>
</evidence>
<dbReference type="PANTHER" id="PTHR46568">
    <property type="entry name" value="ALKYLDIHYDROXYACETONEPHOSPHATE SYNTHASE, PEROXISOMAL"/>
    <property type="match status" value="1"/>
</dbReference>
<evidence type="ECO:0000313" key="21">
    <source>
        <dbReference type="Proteomes" id="UP000225706"/>
    </source>
</evidence>
<comment type="subcellular location">
    <subcellularLocation>
        <location evidence="2 18">Peroxisome</location>
    </subcellularLocation>
</comment>
<evidence type="ECO:0000256" key="17">
    <source>
        <dbReference type="PIRSR" id="PIRSR625650-4"/>
    </source>
</evidence>
<dbReference type="Pfam" id="PF01565">
    <property type="entry name" value="FAD_binding_4"/>
    <property type="match status" value="1"/>
</dbReference>
<name>A0A2B4RMC6_STYPI</name>
<comment type="cofactor">
    <cofactor evidence="1 16 18">
        <name>FAD</name>
        <dbReference type="ChEBI" id="CHEBI:57692"/>
    </cofactor>
</comment>
<dbReference type="InterPro" id="IPR004113">
    <property type="entry name" value="FAD-bd_oxidored_4_C"/>
</dbReference>
<feature type="binding site" evidence="16">
    <location>
        <begin position="192"/>
        <end position="198"/>
    </location>
    <ligand>
        <name>FAD</name>
        <dbReference type="ChEBI" id="CHEBI:57692"/>
    </ligand>
</feature>
<dbReference type="SUPFAM" id="SSF56176">
    <property type="entry name" value="FAD-binding/transporter-associated domain-like"/>
    <property type="match status" value="1"/>
</dbReference>
<feature type="binding site" evidence="15">
    <location>
        <position position="473"/>
    </location>
    <ligand>
        <name>substrate</name>
    </ligand>
</feature>
<evidence type="ECO:0000256" key="16">
    <source>
        <dbReference type="PIRSR" id="PIRSR625650-3"/>
    </source>
</evidence>
<evidence type="ECO:0000256" key="5">
    <source>
        <dbReference type="ARBA" id="ARBA00008000"/>
    </source>
</evidence>
<dbReference type="SUPFAM" id="SSF55103">
    <property type="entry name" value="FAD-linked oxidases, C-terminal domain"/>
    <property type="match status" value="1"/>
</dbReference>
<dbReference type="GO" id="GO:0008611">
    <property type="term" value="P:ether lipid biosynthetic process"/>
    <property type="evidence" value="ECO:0007669"/>
    <property type="project" value="UniProtKB-UniPathway"/>
</dbReference>
<dbReference type="PANTHER" id="PTHR46568:SF1">
    <property type="entry name" value="ALKYLDIHYDROXYACETONEPHOSPHATE SYNTHASE, PEROXISOMAL"/>
    <property type="match status" value="1"/>
</dbReference>
<comment type="catalytic activity">
    <reaction evidence="18">
        <text>a long chain fatty alcohol + a 1-acylglycerone 3-phosphate = a 1-O-alkylglycerone 3-phosphate + a long-chain fatty acid + H(+)</text>
        <dbReference type="Rhea" id="RHEA:36171"/>
        <dbReference type="ChEBI" id="CHEBI:15378"/>
        <dbReference type="ChEBI" id="CHEBI:17135"/>
        <dbReference type="ChEBI" id="CHEBI:57534"/>
        <dbReference type="ChEBI" id="CHEBI:57560"/>
        <dbReference type="ChEBI" id="CHEBI:73315"/>
        <dbReference type="EC" id="2.5.1.26"/>
    </reaction>
</comment>
<dbReference type="InterPro" id="IPR016171">
    <property type="entry name" value="Vanillyl_alc_oxidase_C-sub2"/>
</dbReference>
<comment type="pathway">
    <text evidence="4">Lipid metabolism.</text>
</comment>
<comment type="function">
    <text evidence="18">Catalyzes the exchange of an acyl for a long-chain alkyl group and the formation of the ether bond in the biosynthesis of ether phospholipids.</text>
</comment>
<evidence type="ECO:0000256" key="13">
    <source>
        <dbReference type="ARBA" id="ARBA00023140"/>
    </source>
</evidence>
<dbReference type="InterPro" id="IPR016169">
    <property type="entry name" value="FAD-bd_PCMH_sub2"/>
</dbReference>
<keyword evidence="13 18" id="KW-0576">Peroxisome</keyword>
<evidence type="ECO:0000256" key="8">
    <source>
        <dbReference type="ARBA" id="ARBA00022516"/>
    </source>
</evidence>
<dbReference type="Gene3D" id="3.30.70.3450">
    <property type="match status" value="1"/>
</dbReference>
<feature type="domain" description="FAD-binding PCMH-type" evidence="19">
    <location>
        <begin position="160"/>
        <end position="342"/>
    </location>
</feature>
<dbReference type="PROSITE" id="PS51387">
    <property type="entry name" value="FAD_PCMH"/>
    <property type="match status" value="1"/>
</dbReference>
<gene>
    <name evidence="20" type="primary">AGPS</name>
    <name evidence="20" type="ORF">AWC38_SpisGene17684</name>
</gene>
<evidence type="ECO:0000259" key="19">
    <source>
        <dbReference type="PROSITE" id="PS51387"/>
    </source>
</evidence>
<comment type="caution">
    <text evidence="20">The sequence shown here is derived from an EMBL/GenBank/DDBJ whole genome shotgun (WGS) entry which is preliminary data.</text>
</comment>
<comment type="pathway">
    <text evidence="3 18">Glycerolipid metabolism; ether lipid biosynthesis.</text>
</comment>
<evidence type="ECO:0000256" key="7">
    <source>
        <dbReference type="ARBA" id="ARBA00012385"/>
    </source>
</evidence>
<dbReference type="FunFam" id="3.30.43.10:FF:000003">
    <property type="entry name" value="Alkylglycerone-phosphate synthase"/>
    <property type="match status" value="1"/>
</dbReference>
<dbReference type="Proteomes" id="UP000225706">
    <property type="component" value="Unassembled WGS sequence"/>
</dbReference>
<dbReference type="GO" id="GO:0005777">
    <property type="term" value="C:peroxisome"/>
    <property type="evidence" value="ECO:0007669"/>
    <property type="project" value="UniProtKB-SubCell"/>
</dbReference>
<evidence type="ECO:0000256" key="2">
    <source>
        <dbReference type="ARBA" id="ARBA00004275"/>
    </source>
</evidence>
<keyword evidence="21" id="KW-1185">Reference proteome</keyword>
<dbReference type="Gene3D" id="1.10.45.10">
    <property type="entry name" value="Vanillyl-alcohol Oxidase, Chain A, domain 4"/>
    <property type="match status" value="1"/>
</dbReference>
<evidence type="ECO:0000256" key="1">
    <source>
        <dbReference type="ARBA" id="ARBA00001974"/>
    </source>
</evidence>
<evidence type="ECO:0000313" key="20">
    <source>
        <dbReference type="EMBL" id="PFX17973.1"/>
    </source>
</evidence>
<dbReference type="EC" id="2.5.1.26" evidence="7 18"/>
<evidence type="ECO:0000256" key="15">
    <source>
        <dbReference type="PIRSR" id="PIRSR625650-2"/>
    </source>
</evidence>
<dbReference type="GO" id="GO:0071949">
    <property type="term" value="F:FAD binding"/>
    <property type="evidence" value="ECO:0007669"/>
    <property type="project" value="InterPro"/>
</dbReference>
<sequence length="616" mass="68383">MSSNRRLKLIAGHLDQLSRTAVAKQNCADTSAESTPEAQHKNPGRHDILKWNGWGYSDSKFVIQKDGQAAFTGSRYILGGHTFPKLVDWFTKSCHSDVSITSSAQPLPDPSTLPSSQINQPFLDHVKTTGVQFSLDPHMRLFHGHGHTCHEIFELRHGMLHRIPDIVIWPSCHKDVEKIVQLAVEHNVCIIPFGGGTSVSSALECPVSERRMIVSLDMTEMKKILWVDGENLVAHIEAGIIGQELERQLNARGLCVGHEPDSLEFSSLGGWVATRASGMKKNIYGNIEDILVRVRMVTARGTVEKSCQVPRMSTGPDIHHFIMGSEGTLGVITEVSLRIRPLPECKVYGSIVFPTFDIGVACVREIAKQRCAPASIRLMDNEQFVFGQALKSEGGSYFKSFIDGLKAVYLTKFKGFDPHQLAVATLLFEGDKQTVASQQRKIYEIASQFRGIPGGEENGQRGYMLTFVIAYLRDLGFNHHFLAESFETSVPWDRVTDLCRNVKEGLKRKCADLGIKHPPLATCRVTQTYDAGACVYFYFGFNYHGLPNPLEMYDAVESAARDEVLANGGSLSHHHGVGKLRKKWLRQTVSDVGIEMLRGIKQAVDPQNIFGNGNLI</sequence>
<dbReference type="OrthoDB" id="7786253at2759"/>
<proteinExistence type="inferred from homology"/>
<dbReference type="InterPro" id="IPR016167">
    <property type="entry name" value="FAD-bd_PCMH_sub1"/>
</dbReference>
<dbReference type="InterPro" id="IPR016166">
    <property type="entry name" value="FAD-bd_PCMH"/>
</dbReference>
<comment type="similarity">
    <text evidence="5 18">Belongs to the FAD-binding oxidoreductase/transferase type 4 family.</text>
</comment>
<keyword evidence="10 18" id="KW-0808">Transferase</keyword>
<dbReference type="InterPro" id="IPR016164">
    <property type="entry name" value="FAD-linked_Oxase-like_C"/>
</dbReference>
<feature type="binding site" evidence="16">
    <location>
        <begin position="326"/>
        <end position="332"/>
    </location>
    <ligand>
        <name>FAD</name>
        <dbReference type="ChEBI" id="CHEBI:57692"/>
    </ligand>
</feature>
<evidence type="ECO:0000256" key="14">
    <source>
        <dbReference type="PIRSR" id="PIRSR625650-1"/>
    </source>
</evidence>
<feature type="active site" description="Proton donor/acceptor" evidence="14">
    <location>
        <position position="536"/>
    </location>
</feature>
<evidence type="ECO:0000256" key="12">
    <source>
        <dbReference type="ARBA" id="ARBA00023098"/>
    </source>
</evidence>
<evidence type="ECO:0000256" key="11">
    <source>
        <dbReference type="ARBA" id="ARBA00022827"/>
    </source>
</evidence>
<evidence type="ECO:0000256" key="6">
    <source>
        <dbReference type="ARBA" id="ARBA00011738"/>
    </source>
</evidence>
<comment type="subunit">
    <text evidence="6 18">Homodimer.</text>
</comment>
<keyword evidence="9 18" id="KW-0285">Flavoprotein</keyword>